<evidence type="ECO:0000313" key="1">
    <source>
        <dbReference type="EMBL" id="KAI7998100.1"/>
    </source>
</evidence>
<sequence>MSNSSTFRKAVFWKPQVWMCDLVVLISGIFVSEFSPLLQPAMGLPRSFMSDLGFTRAGPFEACDLCFKSELGLPVQSKNAIKGAKNGINVFSQVRYEGAKRSDCIIPGPSWRDILITSGHVGCVLSLYGALRQKFACKGYWLDCPIAVSARKLIMQIRSFGANGPSQLLVEFYNGSILDVVSKAIECGKSESEMLDGCRALSAIASIVTPLVFDRLLKSISQDPEQLRAKIEDLNSKVSFLRFWTPFDDYHHRSTPCFSNIVLVASDDDSGKPASNPIPVSAHKAVLLDWIPELILSSDAVRTKETLKTMQEQVRGFLEAEVHFISSFYSIAAMDGQTAEHLQRAICKFSMDEILTVMCMGHNRGWEEAASMFSGTSIEMKTYNAALLEATGKSWEEV</sequence>
<keyword evidence="2" id="KW-1185">Reference proteome</keyword>
<evidence type="ECO:0000313" key="2">
    <source>
        <dbReference type="Proteomes" id="UP001060215"/>
    </source>
</evidence>
<name>A0ACC0GAQ1_9ERIC</name>
<accession>A0ACC0GAQ1</accession>
<dbReference type="Proteomes" id="UP001060215">
    <property type="component" value="Chromosome 10"/>
</dbReference>
<reference evidence="1 2" key="1">
    <citation type="journal article" date="2022" name="Plant J.">
        <title>Chromosome-level genome of Camellia lanceoleosa provides a valuable resource for understanding genome evolution and self-incompatibility.</title>
        <authorList>
            <person name="Gong W."/>
            <person name="Xiao S."/>
            <person name="Wang L."/>
            <person name="Liao Z."/>
            <person name="Chang Y."/>
            <person name="Mo W."/>
            <person name="Hu G."/>
            <person name="Li W."/>
            <person name="Zhao G."/>
            <person name="Zhu H."/>
            <person name="Hu X."/>
            <person name="Ji K."/>
            <person name="Xiang X."/>
            <person name="Song Q."/>
            <person name="Yuan D."/>
            <person name="Jin S."/>
            <person name="Zhang L."/>
        </authorList>
    </citation>
    <scope>NUCLEOTIDE SEQUENCE [LARGE SCALE GENOMIC DNA]</scope>
    <source>
        <strain evidence="1">SQ_2022a</strain>
    </source>
</reference>
<protein>
    <submittedName>
        <fullName evidence="1">Uncharacterized protein</fullName>
    </submittedName>
</protein>
<organism evidence="1 2">
    <name type="scientific">Camellia lanceoleosa</name>
    <dbReference type="NCBI Taxonomy" id="1840588"/>
    <lineage>
        <taxon>Eukaryota</taxon>
        <taxon>Viridiplantae</taxon>
        <taxon>Streptophyta</taxon>
        <taxon>Embryophyta</taxon>
        <taxon>Tracheophyta</taxon>
        <taxon>Spermatophyta</taxon>
        <taxon>Magnoliopsida</taxon>
        <taxon>eudicotyledons</taxon>
        <taxon>Gunneridae</taxon>
        <taxon>Pentapetalae</taxon>
        <taxon>asterids</taxon>
        <taxon>Ericales</taxon>
        <taxon>Theaceae</taxon>
        <taxon>Camellia</taxon>
    </lineage>
</organism>
<comment type="caution">
    <text evidence="1">The sequence shown here is derived from an EMBL/GenBank/DDBJ whole genome shotgun (WGS) entry which is preliminary data.</text>
</comment>
<dbReference type="EMBL" id="CM045767">
    <property type="protein sequence ID" value="KAI7998100.1"/>
    <property type="molecule type" value="Genomic_DNA"/>
</dbReference>
<proteinExistence type="predicted"/>
<gene>
    <name evidence="1" type="ORF">LOK49_LG10G01437</name>
</gene>